<reference evidence="3 4" key="1">
    <citation type="submission" date="2013-07" db="EMBL/GenBank/DDBJ databases">
        <title>Thioclava pacifica DSM 10166 Genome Sequencing.</title>
        <authorList>
            <person name="Lai Q."/>
            <person name="Shao Z."/>
        </authorList>
    </citation>
    <scope>NUCLEOTIDE SEQUENCE [LARGE SCALE GENOMIC DNA]</scope>
    <source>
        <strain evidence="3 4">DSM 10166</strain>
    </source>
</reference>
<dbReference type="AlphaFoldDB" id="A0A074JBI8"/>
<dbReference type="Gene3D" id="2.10.109.10">
    <property type="entry name" value="Umud Fragment, subunit A"/>
    <property type="match status" value="1"/>
</dbReference>
<proteinExistence type="predicted"/>
<dbReference type="MEROPS" id="S26.014"/>
<keyword evidence="4" id="KW-1185">Reference proteome</keyword>
<dbReference type="GO" id="GO:0006465">
    <property type="term" value="P:signal peptide processing"/>
    <property type="evidence" value="ECO:0007669"/>
    <property type="project" value="InterPro"/>
</dbReference>
<dbReference type="OrthoDB" id="5360818at2"/>
<evidence type="ECO:0000259" key="2">
    <source>
        <dbReference type="Pfam" id="PF10502"/>
    </source>
</evidence>
<evidence type="ECO:0000256" key="1">
    <source>
        <dbReference type="SAM" id="MobiDB-lite"/>
    </source>
</evidence>
<dbReference type="STRING" id="1353537.TP2_16525"/>
<dbReference type="Proteomes" id="UP000027432">
    <property type="component" value="Unassembled WGS sequence"/>
</dbReference>
<feature type="domain" description="Peptidase S26" evidence="2">
    <location>
        <begin position="9"/>
        <end position="164"/>
    </location>
</feature>
<dbReference type="GO" id="GO:0004252">
    <property type="term" value="F:serine-type endopeptidase activity"/>
    <property type="evidence" value="ECO:0007669"/>
    <property type="project" value="InterPro"/>
</dbReference>
<dbReference type="EMBL" id="AUND01000005">
    <property type="protein sequence ID" value="KEO55001.1"/>
    <property type="molecule type" value="Genomic_DNA"/>
</dbReference>
<dbReference type="SUPFAM" id="SSF51306">
    <property type="entry name" value="LexA/Signal peptidase"/>
    <property type="match status" value="1"/>
</dbReference>
<dbReference type="RefSeq" id="WP_084713957.1">
    <property type="nucleotide sequence ID" value="NZ_AUND01000005.1"/>
</dbReference>
<protein>
    <recommendedName>
        <fullName evidence="2">Peptidase S26 domain-containing protein</fullName>
    </recommendedName>
</protein>
<evidence type="ECO:0000313" key="3">
    <source>
        <dbReference type="EMBL" id="KEO55001.1"/>
    </source>
</evidence>
<name>A0A074JBI8_9RHOB</name>
<dbReference type="InterPro" id="IPR036286">
    <property type="entry name" value="LexA/Signal_pep-like_sf"/>
</dbReference>
<comment type="caution">
    <text evidence="3">The sequence shown here is derived from an EMBL/GenBank/DDBJ whole genome shotgun (WGS) entry which is preliminary data.</text>
</comment>
<dbReference type="InterPro" id="IPR019533">
    <property type="entry name" value="Peptidase_S26"/>
</dbReference>
<organism evidence="3 4">
    <name type="scientific">Thioclava pacifica DSM 10166</name>
    <dbReference type="NCBI Taxonomy" id="1353537"/>
    <lineage>
        <taxon>Bacteria</taxon>
        <taxon>Pseudomonadati</taxon>
        <taxon>Pseudomonadota</taxon>
        <taxon>Alphaproteobacteria</taxon>
        <taxon>Rhodobacterales</taxon>
        <taxon>Paracoccaceae</taxon>
        <taxon>Thioclava</taxon>
    </lineage>
</organism>
<dbReference type="eggNOG" id="COG4959">
    <property type="taxonomic scope" value="Bacteria"/>
</dbReference>
<sequence>MKARRTIIWVTALSVTLIVLPAVATWSPRVLWNASASVPVGLYRLHSVGHLTMGDLVVVQPPPALSDYLDALGYLPRSVPLLKHVAALEGALVCRSGDAITVDQLRLGYAHVQDRYGRDLPVWQGCHRLGADEVFLMNPEAPDSLDGRYFGPLPRTAITARLTPLWTVSNRAIAEPAHPESMPHRNRKEARHAPDW</sequence>
<dbReference type="Pfam" id="PF10502">
    <property type="entry name" value="Peptidase_S26"/>
    <property type="match status" value="1"/>
</dbReference>
<gene>
    <name evidence="3" type="ORF">TP2_16525</name>
</gene>
<feature type="region of interest" description="Disordered" evidence="1">
    <location>
        <begin position="176"/>
        <end position="196"/>
    </location>
</feature>
<accession>A0A074JBI8</accession>
<evidence type="ECO:0000313" key="4">
    <source>
        <dbReference type="Proteomes" id="UP000027432"/>
    </source>
</evidence>